<comment type="similarity">
    <text evidence="2">Belongs to the SusD family.</text>
</comment>
<evidence type="ECO:0000256" key="2">
    <source>
        <dbReference type="ARBA" id="ARBA00006275"/>
    </source>
</evidence>
<dbReference type="Pfam" id="PF07980">
    <property type="entry name" value="SusD_RagB"/>
    <property type="match status" value="1"/>
</dbReference>
<evidence type="ECO:0000256" key="5">
    <source>
        <dbReference type="ARBA" id="ARBA00023237"/>
    </source>
</evidence>
<evidence type="ECO:0000256" key="1">
    <source>
        <dbReference type="ARBA" id="ARBA00004442"/>
    </source>
</evidence>
<name>A0ABV7JIP7_9SPHI</name>
<comment type="caution">
    <text evidence="7">The sequence shown here is derived from an EMBL/GenBank/DDBJ whole genome shotgun (WGS) entry which is preliminary data.</text>
</comment>
<evidence type="ECO:0000256" key="4">
    <source>
        <dbReference type="ARBA" id="ARBA00023136"/>
    </source>
</evidence>
<reference evidence="8" key="1">
    <citation type="journal article" date="2019" name="Int. J. Syst. Evol. Microbiol.">
        <title>The Global Catalogue of Microorganisms (GCM) 10K type strain sequencing project: providing services to taxonomists for standard genome sequencing and annotation.</title>
        <authorList>
            <consortium name="The Broad Institute Genomics Platform"/>
            <consortium name="The Broad Institute Genome Sequencing Center for Infectious Disease"/>
            <person name="Wu L."/>
            <person name="Ma J."/>
        </authorList>
    </citation>
    <scope>NUCLEOTIDE SEQUENCE [LARGE SCALE GENOMIC DNA]</scope>
    <source>
        <strain evidence="8">KCTC 52416</strain>
    </source>
</reference>
<evidence type="ECO:0000256" key="3">
    <source>
        <dbReference type="ARBA" id="ARBA00022729"/>
    </source>
</evidence>
<evidence type="ECO:0000313" key="7">
    <source>
        <dbReference type="EMBL" id="MFC3196724.1"/>
    </source>
</evidence>
<dbReference type="InterPro" id="IPR012944">
    <property type="entry name" value="SusD_RagB_dom"/>
</dbReference>
<keyword evidence="8" id="KW-1185">Reference proteome</keyword>
<comment type="subcellular location">
    <subcellularLocation>
        <location evidence="1">Cell outer membrane</location>
    </subcellularLocation>
</comment>
<keyword evidence="3" id="KW-0732">Signal</keyword>
<dbReference type="Proteomes" id="UP001595526">
    <property type="component" value="Unassembled WGS sequence"/>
</dbReference>
<proteinExistence type="inferred from homology"/>
<protein>
    <submittedName>
        <fullName evidence="7">RagB/SusD family nutrient uptake outer membrane protein</fullName>
    </submittedName>
</protein>
<dbReference type="PROSITE" id="PS51257">
    <property type="entry name" value="PROKAR_LIPOPROTEIN"/>
    <property type="match status" value="1"/>
</dbReference>
<organism evidence="7 8">
    <name type="scientific">Parapedobacter deserti</name>
    <dbReference type="NCBI Taxonomy" id="1912957"/>
    <lineage>
        <taxon>Bacteria</taxon>
        <taxon>Pseudomonadati</taxon>
        <taxon>Bacteroidota</taxon>
        <taxon>Sphingobacteriia</taxon>
        <taxon>Sphingobacteriales</taxon>
        <taxon>Sphingobacteriaceae</taxon>
        <taxon>Parapedobacter</taxon>
    </lineage>
</organism>
<dbReference type="Gene3D" id="1.25.40.390">
    <property type="match status" value="1"/>
</dbReference>
<dbReference type="RefSeq" id="WP_379019721.1">
    <property type="nucleotide sequence ID" value="NZ_JBHRTA010000009.1"/>
</dbReference>
<dbReference type="InterPro" id="IPR011990">
    <property type="entry name" value="TPR-like_helical_dom_sf"/>
</dbReference>
<keyword evidence="5" id="KW-0998">Cell outer membrane</keyword>
<feature type="domain" description="RagB/SusD" evidence="6">
    <location>
        <begin position="295"/>
        <end position="582"/>
    </location>
</feature>
<keyword evidence="4" id="KW-0472">Membrane</keyword>
<gene>
    <name evidence="7" type="ORF">ACFOET_03770</name>
</gene>
<dbReference type="SUPFAM" id="SSF48452">
    <property type="entry name" value="TPR-like"/>
    <property type="match status" value="1"/>
</dbReference>
<evidence type="ECO:0000313" key="8">
    <source>
        <dbReference type="Proteomes" id="UP001595526"/>
    </source>
</evidence>
<dbReference type="EMBL" id="JBHRTA010000009">
    <property type="protein sequence ID" value="MFC3196724.1"/>
    <property type="molecule type" value="Genomic_DNA"/>
</dbReference>
<accession>A0ABV7JIP7</accession>
<sequence>MMKRHFAILYSTFLVLGLSGCTNDFLERYPLANVSSETFFTTADELRLYTNSFYSTLPSYTAIYGETFDNVVLTTLNDETRGSRVVPASGGGWSWGALRNINFFLANSDKCQDRDAVRRYNGVARFFRAYFYFEKVRRFGDVPWYGQVIGTGDEALLMKGRDSRVLVIDSVLADLDYAIENLPTTKMADQVSRWTALALKSRVCLFEGTFRKYHPSFELPGADMLLDACIAASERLMEESGYGVYHSGGERSYNELFTSQTPKTEEIILAIHYNGDLNVYHSANWYTLVASAGRPGLEKRLINSFLMRDGSRFTDLPGYERMDFYEETQDRDPRLAQIIRTPGYTRLGGSAELAPNFSVSITGYQPIKFVTEAAYDANLRSTNPLPVFRYGEVLLNYAEAKAERGIVTQDDINRSIKLLRDRAGMPNLDLAAANSNPDPYLASQYVHVTGEHKGLILEIRRERRIELVMEGLRRDDLMRWKAGQLLAAPFKGMYFPGPGEYDLDRSGSVDLVIYTGERPSQPAGAVFMQLGSEIDLENGVDGGLVWVHKNITKNFDENKDYLYPLPTEDLQLNPNLTQNPNW</sequence>
<evidence type="ECO:0000259" key="6">
    <source>
        <dbReference type="Pfam" id="PF07980"/>
    </source>
</evidence>